<name>A0A222MW05_9BACT</name>
<dbReference type="SUPFAM" id="SSF58104">
    <property type="entry name" value="Methyl-accepting chemotaxis protein (MCP) signaling domain"/>
    <property type="match status" value="1"/>
</dbReference>
<dbReference type="OrthoDB" id="5348717at2"/>
<dbReference type="AlphaFoldDB" id="A0A222MW05"/>
<dbReference type="EMBL" id="CP022347">
    <property type="protein sequence ID" value="ASQ29876.1"/>
    <property type="molecule type" value="Genomic_DNA"/>
</dbReference>
<accession>A0A222MW05</accession>
<evidence type="ECO:0000313" key="6">
    <source>
        <dbReference type="Proteomes" id="UP000201169"/>
    </source>
</evidence>
<feature type="domain" description="Methyl-accepting transducer" evidence="4">
    <location>
        <begin position="461"/>
        <end position="661"/>
    </location>
</feature>
<keyword evidence="1 2" id="KW-0807">Transducer</keyword>
<evidence type="ECO:0000259" key="4">
    <source>
        <dbReference type="PROSITE" id="PS50111"/>
    </source>
</evidence>
<dbReference type="Proteomes" id="UP000201169">
    <property type="component" value="Chromosome"/>
</dbReference>
<dbReference type="Pfam" id="PF00015">
    <property type="entry name" value="MCPsignal"/>
    <property type="match status" value="1"/>
</dbReference>
<sequence length="661" mass="73164">MLSSIKIKVSAIANLISILALALLGFITFYFVEKNVANEVITAYSNYVKTADLQMREYDSKNLEILNTLAHNIQALGDEHFASEEAIIDAVGPMLKNYKDSSKVLMIYLGFSADGEMLTSDPVSDERNLAYRIRGKADNYDARTRPWYKQALQDNKAVTSESYIDSLTGKPCITYSIPIYKGGKLIGILGIDVLTAEIQKMFDGLHARIFTFDREFNIFASKDQELLAKRTTANLPIIAQKHKEAGDFNYFIYTSTEGSERFVICASYIDYLTCVAEPLDIVKKPAIDIAYIQTIVVALVILISIFAMYFVMSRFLSPINHIQQGLNNFFDFLNHKKQTITPIHIKSNDEFGQIAKAINLNIENTRLGLEQDKQAVSQSVNTVHLVENGDLTARISANPKNPQLIELKNVLNKMLDVLQEKIGSNMNEIRRVFDSYKALDFTTEVANAKGNVEVTANTLGKEIVKMLKQSNDFANSLVSDSTKLQEAVQELQNSSKSQASSLEESAAALEEITSSMQNVSSKTTDVIAQSEEIKSITNIIGDIAEQINLLALNAAIEAARAGEHGRGFAVVADEVRQLAEKTQKSLSEIEANINLLVQSINDMAESIKEQTTGITQINDAVAQIESVTRDNVRIANNSASISDSVSSIANDILEDAKRKKF</sequence>
<dbReference type="PANTHER" id="PTHR32089">
    <property type="entry name" value="METHYL-ACCEPTING CHEMOTAXIS PROTEIN MCPB"/>
    <property type="match status" value="1"/>
</dbReference>
<keyword evidence="6" id="KW-1185">Reference proteome</keyword>
<keyword evidence="3" id="KW-0812">Transmembrane</keyword>
<keyword evidence="3" id="KW-1133">Transmembrane helix</keyword>
<dbReference type="SUPFAM" id="SSF103190">
    <property type="entry name" value="Sensory domain-like"/>
    <property type="match status" value="1"/>
</dbReference>
<dbReference type="Gene3D" id="6.10.340.10">
    <property type="match status" value="1"/>
</dbReference>
<dbReference type="GO" id="GO:0007165">
    <property type="term" value="P:signal transduction"/>
    <property type="evidence" value="ECO:0007669"/>
    <property type="project" value="UniProtKB-KW"/>
</dbReference>
<dbReference type="Pfam" id="PF22673">
    <property type="entry name" value="MCP-like_PDC_1"/>
    <property type="match status" value="1"/>
</dbReference>
<dbReference type="KEGG" id="cavi:CAV_0204"/>
<dbReference type="Gene3D" id="3.30.450.20">
    <property type="entry name" value="PAS domain"/>
    <property type="match status" value="1"/>
</dbReference>
<dbReference type="PROSITE" id="PS50111">
    <property type="entry name" value="CHEMOTAXIS_TRANSDUC_2"/>
    <property type="match status" value="1"/>
</dbReference>
<feature type="transmembrane region" description="Helical" evidence="3">
    <location>
        <begin position="12"/>
        <end position="32"/>
    </location>
</feature>
<proteinExistence type="predicted"/>
<dbReference type="SMART" id="SM00283">
    <property type="entry name" value="MA"/>
    <property type="match status" value="1"/>
</dbReference>
<dbReference type="InterPro" id="IPR004089">
    <property type="entry name" value="MCPsignal_dom"/>
</dbReference>
<gene>
    <name evidence="5" type="ORF">CAV_0204</name>
</gene>
<evidence type="ECO:0000256" key="1">
    <source>
        <dbReference type="ARBA" id="ARBA00023224"/>
    </source>
</evidence>
<dbReference type="InterPro" id="IPR029151">
    <property type="entry name" value="Sensor-like_sf"/>
</dbReference>
<protein>
    <submittedName>
        <fullName evidence="5">Cache sensor-containing MCP-domain signal transduction protein</fullName>
    </submittedName>
</protein>
<dbReference type="Gene3D" id="1.10.287.950">
    <property type="entry name" value="Methyl-accepting chemotaxis protein"/>
    <property type="match status" value="1"/>
</dbReference>
<dbReference type="PANTHER" id="PTHR32089:SF112">
    <property type="entry name" value="LYSOZYME-LIKE PROTEIN-RELATED"/>
    <property type="match status" value="1"/>
</dbReference>
<keyword evidence="3" id="KW-0472">Membrane</keyword>
<evidence type="ECO:0000313" key="5">
    <source>
        <dbReference type="EMBL" id="ASQ29876.1"/>
    </source>
</evidence>
<dbReference type="GO" id="GO:0016020">
    <property type="term" value="C:membrane"/>
    <property type="evidence" value="ECO:0007669"/>
    <property type="project" value="InterPro"/>
</dbReference>
<dbReference type="CDD" id="cd12913">
    <property type="entry name" value="PDC1_MCP_like"/>
    <property type="match status" value="1"/>
</dbReference>
<organism evidence="5 6">
    <name type="scientific">Campylobacter avium LMG 24591</name>
    <dbReference type="NCBI Taxonomy" id="522484"/>
    <lineage>
        <taxon>Bacteria</taxon>
        <taxon>Pseudomonadati</taxon>
        <taxon>Campylobacterota</taxon>
        <taxon>Epsilonproteobacteria</taxon>
        <taxon>Campylobacterales</taxon>
        <taxon>Campylobacteraceae</taxon>
        <taxon>Campylobacter</taxon>
    </lineage>
</organism>
<feature type="transmembrane region" description="Helical" evidence="3">
    <location>
        <begin position="290"/>
        <end position="311"/>
    </location>
</feature>
<reference evidence="5 6" key="1">
    <citation type="submission" date="2017-07" db="EMBL/GenBank/DDBJ databases">
        <title>Analysis of two Campylobacter avium genomes and identification of a novel hippuricase gene.</title>
        <authorList>
            <person name="Miller W.G."/>
            <person name="Chapman M.H."/>
            <person name="Yee E."/>
            <person name="Revez J."/>
            <person name="Bono J.L."/>
            <person name="Rossi M."/>
        </authorList>
    </citation>
    <scope>NUCLEOTIDE SEQUENCE [LARGE SCALE GENOMIC DNA]</scope>
    <source>
        <strain evidence="5 6">LMG 24591</strain>
    </source>
</reference>
<evidence type="ECO:0000256" key="2">
    <source>
        <dbReference type="PROSITE-ProRule" id="PRU00284"/>
    </source>
</evidence>
<evidence type="ECO:0000256" key="3">
    <source>
        <dbReference type="SAM" id="Phobius"/>
    </source>
</evidence>